<reference evidence="1" key="2">
    <citation type="submission" date="2025-08" db="UniProtKB">
        <authorList>
            <consortium name="Ensembl"/>
        </authorList>
    </citation>
    <scope>IDENTIFICATION</scope>
</reference>
<dbReference type="AlphaFoldDB" id="A0A673TUK6"/>
<organism evidence="1 2">
    <name type="scientific">Suricata suricatta</name>
    <name type="common">Meerkat</name>
    <dbReference type="NCBI Taxonomy" id="37032"/>
    <lineage>
        <taxon>Eukaryota</taxon>
        <taxon>Metazoa</taxon>
        <taxon>Chordata</taxon>
        <taxon>Craniata</taxon>
        <taxon>Vertebrata</taxon>
        <taxon>Euteleostomi</taxon>
        <taxon>Mammalia</taxon>
        <taxon>Eutheria</taxon>
        <taxon>Laurasiatheria</taxon>
        <taxon>Carnivora</taxon>
        <taxon>Feliformia</taxon>
        <taxon>Herpestidae</taxon>
        <taxon>Suricata</taxon>
    </lineage>
</organism>
<evidence type="ECO:0000313" key="1">
    <source>
        <dbReference type="Ensembl" id="ENSSSUP00005012694.1"/>
    </source>
</evidence>
<name>A0A673TUK6_SURSU</name>
<accession>A0A673TUK6</accession>
<dbReference type="Ensembl" id="ENSSSUT00005014537.1">
    <property type="protein sequence ID" value="ENSSSUP00005012694.1"/>
    <property type="gene ID" value="ENSSSUG00005008180.1"/>
</dbReference>
<keyword evidence="2" id="KW-1185">Reference proteome</keyword>
<reference evidence="1 2" key="1">
    <citation type="submission" date="2019-05" db="EMBL/GenBank/DDBJ databases">
        <title>A Chromosome-scale Meerkat (S. suricatta) Genome Assembly.</title>
        <authorList>
            <person name="Dudchenko O."/>
            <person name="Lieberman Aiden E."/>
            <person name="Tung J."/>
            <person name="Barreiro L.B."/>
            <person name="Clutton-Brock T.H."/>
        </authorList>
    </citation>
    <scope>NUCLEOTIDE SEQUENCE [LARGE SCALE GENOMIC DNA]</scope>
</reference>
<evidence type="ECO:0000313" key="2">
    <source>
        <dbReference type="Proteomes" id="UP000472268"/>
    </source>
</evidence>
<protein>
    <submittedName>
        <fullName evidence="1">Uncharacterized protein</fullName>
    </submittedName>
</protein>
<dbReference type="Proteomes" id="UP000472268">
    <property type="component" value="Chromosome 10"/>
</dbReference>
<reference evidence="1" key="3">
    <citation type="submission" date="2025-09" db="UniProtKB">
        <authorList>
            <consortium name="Ensembl"/>
        </authorList>
    </citation>
    <scope>IDENTIFICATION</scope>
</reference>
<sequence>MLNSSLAVLTNPYVIPQAPTQTPAFLKETLLAPFPSSSFPPTAVWVNVCVDVITLGWKGLASHDAKKQNKKKPHQLKTSFLLLAHALATKDVGPLTMTDFKFDFWLIERKLLFF</sequence>
<proteinExistence type="predicted"/>
<dbReference type="OMA" id="FLFGMPW"/>